<feature type="signal peptide" evidence="1">
    <location>
        <begin position="1"/>
        <end position="25"/>
    </location>
</feature>
<dbReference type="RefSeq" id="WP_158281388.1">
    <property type="nucleotide sequence ID" value="NZ_QGDO01000001.1"/>
</dbReference>
<reference evidence="2 3" key="1">
    <citation type="submission" date="2018-03" db="EMBL/GenBank/DDBJ databases">
        <title>Genomic Encyclopedia of Archaeal and Bacterial Type Strains, Phase II (KMG-II): from individual species to whole genera.</title>
        <authorList>
            <person name="Goeker M."/>
        </authorList>
    </citation>
    <scope>NUCLEOTIDE SEQUENCE [LARGE SCALE GENOMIC DNA]</scope>
    <source>
        <strain evidence="2 3">DSM 28229</strain>
    </source>
</reference>
<keyword evidence="3" id="KW-1185">Reference proteome</keyword>
<proteinExistence type="predicted"/>
<dbReference type="SUPFAM" id="SSF48452">
    <property type="entry name" value="TPR-like"/>
    <property type="match status" value="1"/>
</dbReference>
<dbReference type="Pfam" id="PF12771">
    <property type="entry name" value="SusD-like_2"/>
    <property type="match status" value="1"/>
</dbReference>
<dbReference type="InterPro" id="IPR041662">
    <property type="entry name" value="SusD-like_2"/>
</dbReference>
<sequence>MKRFNLTYKLWTFLLVLLVGTTSCDMDSFLDVNQPEDDPVTTTPNFLLPGVEGMLSISFYQHTLRDSYTTQYRTTLWGTSSFHDKWDYRNPYRIGEWRRHYFDVGGNVNNLILRAEKDENYNYVAVGKTIMAYSTMLATDHFGDMPVYEAFQGVIDPHYDAQEEVYKYIENLLAEADVAYEKAGTAKDLPMGNGEDLIYGGDIRKWEGLNKALRAKMHLHLTAIQPDRYAKVLEAVSEAEQVGFEGALYRYDGSGTWSTSPMGPSKSRPQWDHVTNDLDTSLPTTFFMSKVKSASFEDPRLAKLMTAAANAGQGGVENFNGIIVSEGLGTASANDYPTLYGGHWTLDLSSQPLFLDEELQFIKAEAAFQTGDKSTAFAAYQEGIRLNLARLGVETSEVEDLMDSDLVAESVDALTLADIMEQKYVALYLAPESWTDMRRYNFDPTVFRGMTYPSQVLPEMHGDWFNRLPYDPETEYIYNLPEIERLGAKAEDWITKKMWWQK</sequence>
<dbReference type="InterPro" id="IPR011990">
    <property type="entry name" value="TPR-like_helical_dom_sf"/>
</dbReference>
<dbReference type="OrthoDB" id="622163at2"/>
<dbReference type="PROSITE" id="PS51257">
    <property type="entry name" value="PROKAR_LIPOPROTEIN"/>
    <property type="match status" value="1"/>
</dbReference>
<comment type="caution">
    <text evidence="2">The sequence shown here is derived from an EMBL/GenBank/DDBJ whole genome shotgun (WGS) entry which is preliminary data.</text>
</comment>
<dbReference type="EMBL" id="QGDO01000001">
    <property type="protein sequence ID" value="PWJ44405.1"/>
    <property type="molecule type" value="Genomic_DNA"/>
</dbReference>
<protein>
    <submittedName>
        <fullName evidence="2">SusD-like starch-binding protein associating with outer membrane</fullName>
    </submittedName>
</protein>
<dbReference type="Gene3D" id="1.25.40.390">
    <property type="match status" value="1"/>
</dbReference>
<evidence type="ECO:0000313" key="3">
    <source>
        <dbReference type="Proteomes" id="UP000245535"/>
    </source>
</evidence>
<evidence type="ECO:0000256" key="1">
    <source>
        <dbReference type="SAM" id="SignalP"/>
    </source>
</evidence>
<accession>A0A315ZFQ6</accession>
<dbReference type="AlphaFoldDB" id="A0A315ZFQ6"/>
<dbReference type="Proteomes" id="UP000245535">
    <property type="component" value="Unassembled WGS sequence"/>
</dbReference>
<keyword evidence="1" id="KW-0732">Signal</keyword>
<evidence type="ECO:0000313" key="2">
    <source>
        <dbReference type="EMBL" id="PWJ44405.1"/>
    </source>
</evidence>
<organism evidence="2 3">
    <name type="scientific">Sediminitomix flava</name>
    <dbReference type="NCBI Taxonomy" id="379075"/>
    <lineage>
        <taxon>Bacteria</taxon>
        <taxon>Pseudomonadati</taxon>
        <taxon>Bacteroidota</taxon>
        <taxon>Cytophagia</taxon>
        <taxon>Cytophagales</taxon>
        <taxon>Flammeovirgaceae</taxon>
        <taxon>Sediminitomix</taxon>
    </lineage>
</organism>
<gene>
    <name evidence="2" type="ORF">BC781_101764</name>
</gene>
<name>A0A315ZFQ6_SEDFL</name>
<feature type="chain" id="PRO_5016315495" evidence="1">
    <location>
        <begin position="26"/>
        <end position="502"/>
    </location>
</feature>